<dbReference type="EMBL" id="BLBS01000054">
    <property type="protein sequence ID" value="GET92254.1"/>
    <property type="molecule type" value="Genomic_DNA"/>
</dbReference>
<dbReference type="AlphaFoldDB" id="A0A640KTA7"/>
<proteinExistence type="predicted"/>
<keyword evidence="2" id="KW-1185">Reference proteome</keyword>
<evidence type="ECO:0000313" key="2">
    <source>
        <dbReference type="Proteomes" id="UP000419144"/>
    </source>
</evidence>
<dbReference type="OrthoDB" id="269715at2759"/>
<dbReference type="Proteomes" id="UP000419144">
    <property type="component" value="Unassembled WGS sequence"/>
</dbReference>
<protein>
    <submittedName>
        <fullName evidence="1">Tuzin-like protein</fullName>
    </submittedName>
</protein>
<sequence>MSLRLVQGRRAMRRYFTGTRACAMGGGGDVAVAALCRPSLLLSESGHPRQGVCGTFGPLPSRKKSWNSLEGLSIGVLPTHPASVFEDRPVALGRVVKRFSEVAYEVEALFADDKSCAGESRYGDAAQRLTVAIGTRVTLKSEGEAATTAAVGQSALHVRGTIVKVNGNATYIVLKENGEVELSVGRERIAELQPPKKVLHSARLVALVRWLRSCVHDPRDVEAIALILFNLGWRVELMYLLEHADLLSFLFVSKAELNSISEKAQWEREHHKVIRMLRRERVKDRNFRYALAKYKGTMSCIAGILVVGYVFTTNLRAYRRQQRGHQLRTAIETLTKAERPSKEEGLLMAADDDVVVRCEDEEALVRSVLTQMAPSHPRIVALVGLCDGVRCVPCRRAVGVEGVQLVHVDVDGTEDTLRSVVKALGVNNVEVCGDLLSFVEEVMRGATVKGSDRIPFLVMRLREGSDLSKVYGEVVSLVGDCQACHIILEVPMRALTPSNVSLPRLDFYCIPPFSTDRVFAYTEHKLDPLGLVHFVEVVGTRGSDVDELCAALRQRGVDPVTYTNVTLMRAMRRLQAALGPPGSPARAAIQQLASMPFADGVRDYSVGAMSVLEQPDLQEMVLYDPVQDVWRFSQQVFHSAARCILI</sequence>
<gene>
    <name evidence="1" type="ORF">LtaPh_3418000</name>
</gene>
<dbReference type="PANTHER" id="PTHR34157:SF2">
    <property type="entry name" value="TUZIN"/>
    <property type="match status" value="1"/>
</dbReference>
<dbReference type="PANTHER" id="PTHR34157">
    <property type="entry name" value="TUZIN"/>
    <property type="match status" value="1"/>
</dbReference>
<evidence type="ECO:0000313" key="1">
    <source>
        <dbReference type="EMBL" id="GET92254.1"/>
    </source>
</evidence>
<dbReference type="VEuPathDB" id="TriTrypDB:LtaPh_3418000"/>
<comment type="caution">
    <text evidence="1">The sequence shown here is derived from an EMBL/GenBank/DDBJ whole genome shotgun (WGS) entry which is preliminary data.</text>
</comment>
<name>A0A640KTA7_LEITA</name>
<accession>A0A640KTA7</accession>
<reference evidence="1" key="1">
    <citation type="submission" date="2019-11" db="EMBL/GenBank/DDBJ databases">
        <title>Leishmania tarentolae CDS.</title>
        <authorList>
            <person name="Goto Y."/>
            <person name="Yamagishi J."/>
        </authorList>
    </citation>
    <scope>NUCLEOTIDE SEQUENCE [LARGE SCALE GENOMIC DNA]</scope>
    <source>
        <strain evidence="1">Parrot Tar II</strain>
    </source>
</reference>
<organism evidence="1 2">
    <name type="scientific">Leishmania tarentolae</name>
    <name type="common">Sauroleishmania tarentolae</name>
    <dbReference type="NCBI Taxonomy" id="5689"/>
    <lineage>
        <taxon>Eukaryota</taxon>
        <taxon>Discoba</taxon>
        <taxon>Euglenozoa</taxon>
        <taxon>Kinetoplastea</taxon>
        <taxon>Metakinetoplastina</taxon>
        <taxon>Trypanosomatida</taxon>
        <taxon>Trypanosomatidae</taxon>
        <taxon>Leishmaniinae</taxon>
        <taxon>Leishmania</taxon>
        <taxon>lizard Leishmania</taxon>
    </lineage>
</organism>